<protein>
    <recommendedName>
        <fullName evidence="11 12">Phosphogluconate dehydratase</fullName>
        <ecNumber evidence="11 12">4.2.1.12</ecNumber>
    </recommendedName>
</protein>
<dbReference type="PROSITE" id="PS00886">
    <property type="entry name" value="ILVD_EDD_1"/>
    <property type="match status" value="1"/>
</dbReference>
<feature type="binding site" evidence="11">
    <location>
        <position position="232"/>
    </location>
    <ligand>
        <name>[4Fe-4S] cluster</name>
        <dbReference type="ChEBI" id="CHEBI:49883"/>
    </ligand>
</feature>
<evidence type="ECO:0000256" key="5">
    <source>
        <dbReference type="ARBA" id="ARBA00023004"/>
    </source>
</evidence>
<keyword evidence="10" id="KW-0100">Branched-chain amino acid biosynthesis</keyword>
<keyword evidence="10" id="KW-0028">Amino-acid biosynthesis</keyword>
<evidence type="ECO:0000256" key="8">
    <source>
        <dbReference type="ARBA" id="ARBA00023239"/>
    </source>
</evidence>
<evidence type="ECO:0000256" key="2">
    <source>
        <dbReference type="ARBA" id="ARBA00022485"/>
    </source>
</evidence>
<comment type="cofactor">
    <cofactor evidence="11">
        <name>[4Fe-4S] cluster</name>
        <dbReference type="ChEBI" id="CHEBI:49883"/>
    </cofactor>
    <text evidence="11">Binds 1 [4Fe-4S] cluster.</text>
</comment>
<keyword evidence="7 11" id="KW-0311">Gluconate utilization</keyword>
<dbReference type="GO" id="GO:0009255">
    <property type="term" value="P:Entner-Doudoroff pathway through 6-phosphogluconate"/>
    <property type="evidence" value="ECO:0007669"/>
    <property type="project" value="UniProtKB-UniRule"/>
</dbReference>
<dbReference type="InterPro" id="IPR000581">
    <property type="entry name" value="ILV_EDD_N"/>
</dbReference>
<dbReference type="UniPathway" id="UPA00226"/>
<evidence type="ECO:0000256" key="9">
    <source>
        <dbReference type="ARBA" id="ARBA00023277"/>
    </source>
</evidence>
<keyword evidence="2 11" id="KW-0004">4Fe-4S</keyword>
<dbReference type="AlphaFoldDB" id="A0A5M3VXR6"/>
<evidence type="ECO:0000256" key="10">
    <source>
        <dbReference type="ARBA" id="ARBA00023304"/>
    </source>
</evidence>
<reference evidence="15 16" key="1">
    <citation type="submission" date="2019-10" db="EMBL/GenBank/DDBJ databases">
        <title>Whole genome shotgun sequence of Acrocarpospora corrugata NBRC 13972.</title>
        <authorList>
            <person name="Ichikawa N."/>
            <person name="Kimura A."/>
            <person name="Kitahashi Y."/>
            <person name="Komaki H."/>
            <person name="Oguchi A."/>
        </authorList>
    </citation>
    <scope>NUCLEOTIDE SEQUENCE [LARGE SCALE GENOMIC DNA]</scope>
    <source>
        <strain evidence="15 16">NBRC 13972</strain>
    </source>
</reference>
<name>A0A5M3VXR6_9ACTN</name>
<dbReference type="InterPro" id="IPR020558">
    <property type="entry name" value="DiOHA_6PGluconate_deHydtase_CS"/>
</dbReference>
<dbReference type="Pfam" id="PF24877">
    <property type="entry name" value="ILV_EDD_C"/>
    <property type="match status" value="1"/>
</dbReference>
<keyword evidence="3" id="KW-0001">2Fe-2S</keyword>
<dbReference type="RefSeq" id="WP_155337854.1">
    <property type="nucleotide sequence ID" value="NZ_BAAABN010000042.1"/>
</dbReference>
<comment type="caution">
    <text evidence="15">The sequence shown here is derived from an EMBL/GenBank/DDBJ whole genome shotgun (WGS) entry which is preliminary data.</text>
</comment>
<dbReference type="GO" id="GO:0009082">
    <property type="term" value="P:branched-chain amino acid biosynthetic process"/>
    <property type="evidence" value="ECO:0007669"/>
    <property type="project" value="UniProtKB-KW"/>
</dbReference>
<dbReference type="GO" id="GO:0004456">
    <property type="term" value="F:phosphogluconate dehydratase activity"/>
    <property type="evidence" value="ECO:0007669"/>
    <property type="project" value="UniProtKB-UniRule"/>
</dbReference>
<dbReference type="PANTHER" id="PTHR43661:SF1">
    <property type="entry name" value="PHOSPHOGLUCONATE DEHYDRATASE"/>
    <property type="match status" value="1"/>
</dbReference>
<dbReference type="GO" id="GO:0005829">
    <property type="term" value="C:cytosol"/>
    <property type="evidence" value="ECO:0007669"/>
    <property type="project" value="TreeGrafter"/>
</dbReference>
<dbReference type="SUPFAM" id="SSF143975">
    <property type="entry name" value="IlvD/EDD N-terminal domain-like"/>
    <property type="match status" value="1"/>
</dbReference>
<dbReference type="EC" id="4.2.1.12" evidence="11 12"/>
<comment type="catalytic activity">
    <reaction evidence="11">
        <text>6-phospho-D-gluconate = 2-dehydro-3-deoxy-6-phospho-D-gluconate + H2O</text>
        <dbReference type="Rhea" id="RHEA:17277"/>
        <dbReference type="ChEBI" id="CHEBI:15377"/>
        <dbReference type="ChEBI" id="CHEBI:57569"/>
        <dbReference type="ChEBI" id="CHEBI:58759"/>
        <dbReference type="EC" id="4.2.1.12"/>
    </reaction>
</comment>
<keyword evidence="9 11" id="KW-0119">Carbohydrate metabolism</keyword>
<comment type="function">
    <text evidence="11">Catalyzes the dehydration of 6-phospho-D-gluconate to 2-dehydro-3-deoxy-6-phospho-D-gluconate.</text>
</comment>
<comment type="similarity">
    <text evidence="1 11">Belongs to the IlvD/Edd family.</text>
</comment>
<dbReference type="GO" id="GO:0019521">
    <property type="term" value="P:D-gluconate metabolic process"/>
    <property type="evidence" value="ECO:0007669"/>
    <property type="project" value="UniProtKB-KW"/>
</dbReference>
<feature type="binding site" evidence="11">
    <location>
        <position position="165"/>
    </location>
    <ligand>
        <name>[4Fe-4S] cluster</name>
        <dbReference type="ChEBI" id="CHEBI:49883"/>
    </ligand>
</feature>
<dbReference type="Pfam" id="PF00920">
    <property type="entry name" value="ILVD_EDD_N"/>
    <property type="match status" value="1"/>
</dbReference>
<keyword evidence="5 11" id="KW-0408">Iron</keyword>
<dbReference type="NCBIfam" id="TIGR01196">
    <property type="entry name" value="edd"/>
    <property type="match status" value="1"/>
</dbReference>
<keyword evidence="8 11" id="KW-0456">Lyase</keyword>
<dbReference type="PANTHER" id="PTHR43661">
    <property type="entry name" value="D-XYLONATE DEHYDRATASE"/>
    <property type="match status" value="1"/>
</dbReference>
<evidence type="ECO:0000256" key="1">
    <source>
        <dbReference type="ARBA" id="ARBA00006486"/>
    </source>
</evidence>
<keyword evidence="6 11" id="KW-0411">Iron-sulfur</keyword>
<evidence type="ECO:0000256" key="3">
    <source>
        <dbReference type="ARBA" id="ARBA00022714"/>
    </source>
</evidence>
<evidence type="ECO:0000259" key="13">
    <source>
        <dbReference type="Pfam" id="PF00920"/>
    </source>
</evidence>
<evidence type="ECO:0000256" key="7">
    <source>
        <dbReference type="ARBA" id="ARBA00023064"/>
    </source>
</evidence>
<dbReference type="InterPro" id="IPR037237">
    <property type="entry name" value="IlvD/EDD_N"/>
</dbReference>
<dbReference type="GO" id="GO:0046872">
    <property type="term" value="F:metal ion binding"/>
    <property type="evidence" value="ECO:0007669"/>
    <property type="project" value="UniProtKB-KW"/>
</dbReference>
<evidence type="ECO:0000313" key="16">
    <source>
        <dbReference type="Proteomes" id="UP000334990"/>
    </source>
</evidence>
<dbReference type="OrthoDB" id="9807077at2"/>
<keyword evidence="16" id="KW-1185">Reference proteome</keyword>
<evidence type="ECO:0000313" key="15">
    <source>
        <dbReference type="EMBL" id="GES01585.1"/>
    </source>
</evidence>
<organism evidence="15 16">
    <name type="scientific">Acrocarpospora corrugata</name>
    <dbReference type="NCBI Taxonomy" id="35763"/>
    <lineage>
        <taxon>Bacteria</taxon>
        <taxon>Bacillati</taxon>
        <taxon>Actinomycetota</taxon>
        <taxon>Actinomycetes</taxon>
        <taxon>Streptosporangiales</taxon>
        <taxon>Streptosporangiaceae</taxon>
        <taxon>Acrocarpospora</taxon>
    </lineage>
</organism>
<dbReference type="HAMAP" id="MF_02094">
    <property type="entry name" value="Edd"/>
    <property type="match status" value="1"/>
</dbReference>
<evidence type="ECO:0000256" key="11">
    <source>
        <dbReference type="HAMAP-Rule" id="MF_02094"/>
    </source>
</evidence>
<dbReference type="EMBL" id="BLAD01000051">
    <property type="protein sequence ID" value="GES01585.1"/>
    <property type="molecule type" value="Genomic_DNA"/>
</dbReference>
<gene>
    <name evidence="11 15" type="primary">edd</name>
    <name evidence="15" type="ORF">Acor_36490</name>
</gene>
<proteinExistence type="inferred from homology"/>
<feature type="domain" description="Dihydroxy-acid/6-phosphogluconate dehydratase C-terminal" evidence="14">
    <location>
        <begin position="416"/>
        <end position="608"/>
    </location>
</feature>
<dbReference type="SUPFAM" id="SSF52016">
    <property type="entry name" value="LeuD/IlvD-like"/>
    <property type="match status" value="1"/>
</dbReference>
<dbReference type="GO" id="GO:0051537">
    <property type="term" value="F:2 iron, 2 sulfur cluster binding"/>
    <property type="evidence" value="ECO:0007669"/>
    <property type="project" value="UniProtKB-KW"/>
</dbReference>
<dbReference type="Gene3D" id="3.50.30.80">
    <property type="entry name" value="IlvD/EDD C-terminal domain-like"/>
    <property type="match status" value="1"/>
</dbReference>
<dbReference type="InterPro" id="IPR056740">
    <property type="entry name" value="ILV_EDD_C"/>
</dbReference>
<dbReference type="GO" id="GO:0051539">
    <property type="term" value="F:4 iron, 4 sulfur cluster binding"/>
    <property type="evidence" value="ECO:0007669"/>
    <property type="project" value="UniProtKB-UniRule"/>
</dbReference>
<comment type="pathway">
    <text evidence="11">Carbohydrate metabolism; Entner-Doudoroff pathway.</text>
</comment>
<keyword evidence="4 11" id="KW-0479">Metal-binding</keyword>
<evidence type="ECO:0000259" key="14">
    <source>
        <dbReference type="Pfam" id="PF24877"/>
    </source>
</evidence>
<feature type="domain" description="Dihydroxy-acid/6-phosphogluconate dehydratase N-terminal" evidence="13">
    <location>
        <begin position="76"/>
        <end position="390"/>
    </location>
</feature>
<dbReference type="InterPro" id="IPR004786">
    <property type="entry name" value="6-phosphgluc_deHydtase"/>
</dbReference>
<sequence>MHPIVHEVTERIRDRSRAGRAAYLAQVDQAAAELRSAGSARGRLACANLAHGFAAAGPDKPALRAAVPRQSGPLVRPGVAIVTSYNDMLSAHQPYETYPQELKRAVRAAGGVAQVAGGVPAMCDGVTQGRAGMELSLYSRDLIAMSTAVALSHDMFDAALLLGVCDKIVPGLLIGALRFGHLPAMFVPAGPMTSGLPNKVKARARQRFAEGKISRDEMLDAEAESYHSPGTCTFYGTANSNQLLVEVMGLHLPGATFVNPRTELRQALTEAAGRRIVEITGPGGEHTPVGRVVDEKAIANAVVALLASGGSTNHTMHLVAIAAAAGITLTWDDMADLSKVVPSLARMYPNGQADVNHFQAAGGMPVFIGSLLDAGLLWPDVLTVAGRGLDAYRAEPALKEGKLTWTERTAGSGDLDVLRPASEPFSPDGGIHMISGNLGRAVSKVSAVKPEHLIIEAPAKVFDDQRDLLAAFERGELDGQDFVAVVRYQGPSANGMPELHKLTPPLAVLLDRGQRVAIVTDGRMSGASGKVPAAIHLSPEAADGGALALLRDGDPIRLDSVTGTLDVLTDLSGRVPAGSAPSPDKWVGTGRELFAAFRRTVGPAERGASIFGGF</sequence>
<evidence type="ECO:0000256" key="4">
    <source>
        <dbReference type="ARBA" id="ARBA00022723"/>
    </source>
</evidence>
<evidence type="ECO:0000256" key="6">
    <source>
        <dbReference type="ARBA" id="ARBA00023014"/>
    </source>
</evidence>
<dbReference type="InterPro" id="IPR042096">
    <property type="entry name" value="Dihydro-acid_dehy_C"/>
</dbReference>
<dbReference type="PROSITE" id="PS00887">
    <property type="entry name" value="ILVD_EDD_2"/>
    <property type="match status" value="1"/>
</dbReference>
<evidence type="ECO:0000256" key="12">
    <source>
        <dbReference type="NCBIfam" id="TIGR01196"/>
    </source>
</evidence>
<dbReference type="Proteomes" id="UP000334990">
    <property type="component" value="Unassembled WGS sequence"/>
</dbReference>
<accession>A0A5M3VXR6</accession>